<name>A0A8C4LNW2_EQUAS</name>
<reference evidence="1" key="2">
    <citation type="submission" date="2025-08" db="UniProtKB">
        <authorList>
            <consortium name="Ensembl"/>
        </authorList>
    </citation>
    <scope>IDENTIFICATION</scope>
</reference>
<dbReference type="OMA" id="VYKTREN"/>
<organism evidence="1 2">
    <name type="scientific">Equus asinus</name>
    <name type="common">Donkey</name>
    <name type="synonym">Equus africanus asinus</name>
    <dbReference type="NCBI Taxonomy" id="9793"/>
    <lineage>
        <taxon>Eukaryota</taxon>
        <taxon>Metazoa</taxon>
        <taxon>Chordata</taxon>
        <taxon>Craniata</taxon>
        <taxon>Vertebrata</taxon>
        <taxon>Euteleostomi</taxon>
        <taxon>Mammalia</taxon>
        <taxon>Eutheria</taxon>
        <taxon>Laurasiatheria</taxon>
        <taxon>Perissodactyla</taxon>
        <taxon>Equidae</taxon>
        <taxon>Equus</taxon>
    </lineage>
</organism>
<accession>A0A8C4LNW2</accession>
<reference evidence="1 2" key="1">
    <citation type="journal article" date="2020" name="Nat. Commun.">
        <title>Donkey genomes provide new insights into domestication and selection for coat color.</title>
        <authorList>
            <person name="Wang"/>
            <person name="C."/>
            <person name="Li"/>
            <person name="H."/>
            <person name="Guo"/>
            <person name="Y."/>
            <person name="Huang"/>
            <person name="J."/>
            <person name="Sun"/>
            <person name="Y."/>
            <person name="Min"/>
            <person name="J."/>
            <person name="Wang"/>
            <person name="J."/>
            <person name="Fang"/>
            <person name="X."/>
            <person name="Zhao"/>
            <person name="Z."/>
            <person name="Wang"/>
            <person name="S."/>
            <person name="Zhang"/>
            <person name="Y."/>
            <person name="Liu"/>
            <person name="Q."/>
            <person name="Jiang"/>
            <person name="Q."/>
            <person name="Wang"/>
            <person name="X."/>
            <person name="Guo"/>
            <person name="Y."/>
            <person name="Yang"/>
            <person name="C."/>
            <person name="Wang"/>
            <person name="Y."/>
            <person name="Tian"/>
            <person name="F."/>
            <person name="Zhuang"/>
            <person name="G."/>
            <person name="Fan"/>
            <person name="Y."/>
            <person name="Gao"/>
            <person name="Q."/>
            <person name="Li"/>
            <person name="Y."/>
            <person name="Ju"/>
            <person name="Z."/>
            <person name="Li"/>
            <person name="J."/>
            <person name="Li"/>
            <person name="R."/>
            <person name="Hou"/>
            <person name="M."/>
            <person name="Yang"/>
            <person name="G."/>
            <person name="Liu"/>
            <person name="G."/>
            <person name="Liu"/>
            <person name="W."/>
            <person name="Guo"/>
            <person name="J."/>
            <person name="Pan"/>
            <person name="S."/>
            <person name="Fan"/>
            <person name="G."/>
            <person name="Zhang"/>
            <person name="W."/>
            <person name="Zhang"/>
            <person name="R."/>
            <person name="Yu"/>
            <person name="J."/>
            <person name="Zhang"/>
            <person name="X."/>
            <person name="Yin"/>
            <person name="Q."/>
            <person name="Ji"/>
            <person name="C."/>
            <person name="Jin"/>
            <person name="Y."/>
            <person name="Yue"/>
            <person name="G."/>
            <person name="Liu"/>
            <person name="M."/>
            <person name="Xu"/>
            <person name="J."/>
            <person name="Liu"/>
            <person name="S."/>
            <person name="Jordana"/>
            <person name="J."/>
            <person name="Noce"/>
            <person name="A."/>
            <person name="Amills"/>
            <person name="M."/>
            <person name="Wu"/>
            <person name="D.D."/>
            <person name="Li"/>
            <person name="S."/>
            <person name="Zhou"/>
            <person name="X. and Zhong"/>
            <person name="J."/>
        </authorList>
    </citation>
    <scope>NUCLEOTIDE SEQUENCE [LARGE SCALE GENOMIC DNA]</scope>
</reference>
<dbReference type="Ensembl" id="ENSEAST00005016137.2">
    <property type="protein sequence ID" value="ENSEASP00005014837.1"/>
    <property type="gene ID" value="ENSEASG00005010361.2"/>
</dbReference>
<keyword evidence="2" id="KW-1185">Reference proteome</keyword>
<dbReference type="AlphaFoldDB" id="A0A8C4LNW2"/>
<dbReference type="Proteomes" id="UP000694387">
    <property type="component" value="Chromosome 23"/>
</dbReference>
<proteinExistence type="predicted"/>
<reference evidence="1" key="3">
    <citation type="submission" date="2025-09" db="UniProtKB">
        <authorList>
            <consortium name="Ensembl"/>
        </authorList>
    </citation>
    <scope>IDENTIFICATION</scope>
</reference>
<dbReference type="Pfam" id="PF08039">
    <property type="entry name" value="Mit_proteolip"/>
    <property type="match status" value="1"/>
</dbReference>
<dbReference type="InterPro" id="IPR012574">
    <property type="entry name" value="ATP5MJ"/>
</dbReference>
<protein>
    <submittedName>
        <fullName evidence="1">Uncharacterized protein</fullName>
    </submittedName>
</protein>
<evidence type="ECO:0000313" key="2">
    <source>
        <dbReference type="Proteomes" id="UP000694387"/>
    </source>
</evidence>
<dbReference type="GO" id="GO:0005739">
    <property type="term" value="C:mitochondrion"/>
    <property type="evidence" value="ECO:0007669"/>
    <property type="project" value="InterPro"/>
</dbReference>
<dbReference type="GeneTree" id="ENSGT00950000186011"/>
<evidence type="ECO:0000313" key="1">
    <source>
        <dbReference type="Ensembl" id="ENSEASP00005014837.1"/>
    </source>
</evidence>
<sequence>MKLISLEFTDVACSTQVCQRTWFAENLMSFVVYKTRENADQSIKALEASSAAPNGGH</sequence>